<accession>A0A450W9D4</accession>
<feature type="region of interest" description="Disordered" evidence="1">
    <location>
        <begin position="78"/>
        <end position="101"/>
    </location>
</feature>
<proteinExistence type="predicted"/>
<evidence type="ECO:0000256" key="1">
    <source>
        <dbReference type="SAM" id="MobiDB-lite"/>
    </source>
</evidence>
<reference evidence="3" key="1">
    <citation type="submission" date="2019-02" db="EMBL/GenBank/DDBJ databases">
        <authorList>
            <person name="Gruber-Vodicka R. H."/>
            <person name="Seah K. B. B."/>
        </authorList>
    </citation>
    <scope>NUCLEOTIDE SEQUENCE</scope>
    <source>
        <strain evidence="3">BECK_S313</strain>
    </source>
</reference>
<protein>
    <recommendedName>
        <fullName evidence="4">Secreted protein</fullName>
    </recommendedName>
</protein>
<evidence type="ECO:0008006" key="4">
    <source>
        <dbReference type="Google" id="ProtNLM"/>
    </source>
</evidence>
<organism evidence="3">
    <name type="scientific">Candidatus Kentrum sp. LPFa</name>
    <dbReference type="NCBI Taxonomy" id="2126335"/>
    <lineage>
        <taxon>Bacteria</taxon>
        <taxon>Pseudomonadati</taxon>
        <taxon>Pseudomonadota</taxon>
        <taxon>Gammaproteobacteria</taxon>
        <taxon>Candidatus Kentrum</taxon>
    </lineage>
</organism>
<dbReference type="AlphaFoldDB" id="A0A450W9D4"/>
<evidence type="ECO:0000313" key="3">
    <source>
        <dbReference type="EMBL" id="VFK13598.1"/>
    </source>
</evidence>
<feature type="signal peptide" evidence="2">
    <location>
        <begin position="1"/>
        <end position="21"/>
    </location>
</feature>
<evidence type="ECO:0000256" key="2">
    <source>
        <dbReference type="SAM" id="SignalP"/>
    </source>
</evidence>
<dbReference type="EMBL" id="CAADFK010000049">
    <property type="protein sequence ID" value="VFK13598.1"/>
    <property type="molecule type" value="Genomic_DNA"/>
</dbReference>
<feature type="compositionally biased region" description="Polar residues" evidence="1">
    <location>
        <begin position="88"/>
        <end position="101"/>
    </location>
</feature>
<name>A0A450W9D4_9GAMM</name>
<gene>
    <name evidence="3" type="ORF">BECKLPF1236B_GA0070989_104921</name>
</gene>
<sequence>MSVIGNIAAIRMIAIRSITTAVGSAAVTAAIGSTTVTTTIRSAVATTPATTPATTVAHAMLTPIPRTEAAVAIRAKPKSTGGLHRYSGSANDQGSGESLRY</sequence>
<feature type="chain" id="PRO_5019149102" description="Secreted protein" evidence="2">
    <location>
        <begin position="22"/>
        <end position="101"/>
    </location>
</feature>
<keyword evidence="2" id="KW-0732">Signal</keyword>